<dbReference type="InterPro" id="IPR002293">
    <property type="entry name" value="AA/rel_permease1"/>
</dbReference>
<dbReference type="GO" id="GO:0005886">
    <property type="term" value="C:plasma membrane"/>
    <property type="evidence" value="ECO:0007669"/>
    <property type="project" value="UniProtKB-SubCell"/>
</dbReference>
<feature type="domain" description="UspA" evidence="7">
    <location>
        <begin position="494"/>
        <end position="615"/>
    </location>
</feature>
<feature type="transmembrane region" description="Helical" evidence="6">
    <location>
        <begin position="161"/>
        <end position="182"/>
    </location>
</feature>
<dbReference type="EMBL" id="CP019893">
    <property type="protein sequence ID" value="ARS88739.1"/>
    <property type="molecule type" value="Genomic_DNA"/>
</dbReference>
<evidence type="ECO:0000256" key="4">
    <source>
        <dbReference type="ARBA" id="ARBA00022989"/>
    </source>
</evidence>
<dbReference type="GeneID" id="32892917"/>
<dbReference type="InterPro" id="IPR014729">
    <property type="entry name" value="Rossmann-like_a/b/a_fold"/>
</dbReference>
<feature type="transmembrane region" description="Helical" evidence="6">
    <location>
        <begin position="399"/>
        <end position="421"/>
    </location>
</feature>
<evidence type="ECO:0000256" key="6">
    <source>
        <dbReference type="SAM" id="Phobius"/>
    </source>
</evidence>
<feature type="transmembrane region" description="Helical" evidence="6">
    <location>
        <begin position="41"/>
        <end position="64"/>
    </location>
</feature>
<dbReference type="Pfam" id="PF13520">
    <property type="entry name" value="AA_permease_2"/>
    <property type="match status" value="1"/>
</dbReference>
<dbReference type="CDD" id="cd00293">
    <property type="entry name" value="USP-like"/>
    <property type="match status" value="1"/>
</dbReference>
<evidence type="ECO:0000259" key="7">
    <source>
        <dbReference type="Pfam" id="PF00582"/>
    </source>
</evidence>
<dbReference type="KEGG" id="naj:B1756_02520"/>
<evidence type="ECO:0000256" key="2">
    <source>
        <dbReference type="ARBA" id="ARBA00022475"/>
    </source>
</evidence>
<keyword evidence="2" id="KW-1003">Cell membrane</keyword>
<evidence type="ECO:0000256" key="3">
    <source>
        <dbReference type="ARBA" id="ARBA00022692"/>
    </source>
</evidence>
<feature type="transmembrane region" description="Helical" evidence="6">
    <location>
        <begin position="234"/>
        <end position="258"/>
    </location>
</feature>
<evidence type="ECO:0000313" key="8">
    <source>
        <dbReference type="EMBL" id="ARS88739.1"/>
    </source>
</evidence>
<dbReference type="InterPro" id="IPR006016">
    <property type="entry name" value="UspA"/>
</dbReference>
<evidence type="ECO:0000313" key="9">
    <source>
        <dbReference type="Proteomes" id="UP000250088"/>
    </source>
</evidence>
<name>A0A2Z2HP21_9EURY</name>
<keyword evidence="3 6" id="KW-0812">Transmembrane</keyword>
<dbReference type="SUPFAM" id="SSF52402">
    <property type="entry name" value="Adenine nucleotide alpha hydrolases-like"/>
    <property type="match status" value="2"/>
</dbReference>
<dbReference type="Gene3D" id="3.40.50.620">
    <property type="entry name" value="HUPs"/>
    <property type="match status" value="2"/>
</dbReference>
<dbReference type="Pfam" id="PF00582">
    <property type="entry name" value="Usp"/>
    <property type="match status" value="1"/>
</dbReference>
<protein>
    <submittedName>
        <fullName evidence="8">Stress protein</fullName>
    </submittedName>
</protein>
<feature type="transmembrane region" description="Helical" evidence="6">
    <location>
        <begin position="339"/>
        <end position="359"/>
    </location>
</feature>
<feature type="transmembrane region" description="Helical" evidence="6">
    <location>
        <begin position="202"/>
        <end position="222"/>
    </location>
</feature>
<keyword evidence="4 6" id="KW-1133">Transmembrane helix</keyword>
<feature type="transmembrane region" description="Helical" evidence="6">
    <location>
        <begin position="427"/>
        <end position="445"/>
    </location>
</feature>
<feature type="transmembrane region" description="Helical" evidence="6">
    <location>
        <begin position="132"/>
        <end position="154"/>
    </location>
</feature>
<dbReference type="Proteomes" id="UP000250088">
    <property type="component" value="Chromosome"/>
</dbReference>
<evidence type="ECO:0000256" key="5">
    <source>
        <dbReference type="ARBA" id="ARBA00023136"/>
    </source>
</evidence>
<dbReference type="OrthoDB" id="200469at2157"/>
<keyword evidence="9" id="KW-1185">Reference proteome</keyword>
<dbReference type="GO" id="GO:0022857">
    <property type="term" value="F:transmembrane transporter activity"/>
    <property type="evidence" value="ECO:0007669"/>
    <property type="project" value="InterPro"/>
</dbReference>
<dbReference type="InterPro" id="IPR050367">
    <property type="entry name" value="APC_superfamily"/>
</dbReference>
<proteinExistence type="predicted"/>
<comment type="subcellular location">
    <subcellularLocation>
        <location evidence="1">Cell membrane</location>
        <topology evidence="1">Multi-pass membrane protein</topology>
    </subcellularLocation>
</comment>
<dbReference type="PANTHER" id="PTHR42770">
    <property type="entry name" value="AMINO ACID TRANSPORTER-RELATED"/>
    <property type="match status" value="1"/>
</dbReference>
<feature type="transmembrane region" description="Helical" evidence="6">
    <location>
        <begin position="291"/>
        <end position="318"/>
    </location>
</feature>
<evidence type="ECO:0000256" key="1">
    <source>
        <dbReference type="ARBA" id="ARBA00004651"/>
    </source>
</evidence>
<dbReference type="Gene3D" id="1.20.1740.10">
    <property type="entry name" value="Amino acid/polyamine transporter I"/>
    <property type="match status" value="1"/>
</dbReference>
<dbReference type="AlphaFoldDB" id="A0A2Z2HP21"/>
<sequence length="765" mass="83230">MAKDLERDLGLFAVIAISMGAMIGSGIFILPGIAMAEAGPAVILAFVIAAVLVIPAALSIAELGTAMPEAGGDYIFIERGLGPSFGTIAGLGTWLMLMLKGSLALYGGMFYINFIYTLPTWDLAVPFLEATIAIPGVRALGITFALIFIAINLIGVKQTGGIQLVMVIVMLVILGVFVAVTIVQVDGANYDPFFDEGIDGVLTATALVLVSYAGVTKVAAVAEEIENPGRNLPLGLLVSLIVTAFLYALLVFVLVGVMEAEDLADSEEPMALATELLFGDAVLGGVPVGTLAVAGIILAAVLALVSTANAGILTASRYPLALSRDDLFLKKFEYIHPRFNTPTIAILSTGAIIIFIVATQEVDEIAKMAGAFQILVYILVCGALIAFRERDLEWYDPDFHTPGYPWVQLFGIVSGIFIITQMETREIAGSVAIVILGFIWFRLYASKRVDREGVAKDLARRQTGKQYVQETEDQLDRSDEYEILIPIRQDLTREQEDALIQMAAPIVNKRGGHIRIVRFEEVPDQIPLDTAAAELTEADVEFENRTDELVQYLEAPVEVGEIVSHDTRHAVVNFADRTGADLILARQKATSRLDTLLGRDSDWILEHAPCDVVFVQHERRAMIDEIAIVTDQSPFNDPLKVELADAMADVVGARVRFIFAVPESSGEEFVETIEDYHDELDALCSVPVESTIVRGDDVAALSAELESADVVMLSTMTHRRLPDLIVEQRSDRIAAAIEQPVMLVHSKESRRGTFLRPIVERLLFD</sequence>
<feature type="transmembrane region" description="Helical" evidence="6">
    <location>
        <begin position="12"/>
        <end position="35"/>
    </location>
</feature>
<keyword evidence="5 6" id="KW-0472">Membrane</keyword>
<gene>
    <name evidence="8" type="ORF">B1756_02520</name>
</gene>
<organism evidence="8 9">
    <name type="scientific">Natrarchaeobaculum aegyptiacum</name>
    <dbReference type="NCBI Taxonomy" id="745377"/>
    <lineage>
        <taxon>Archaea</taxon>
        <taxon>Methanobacteriati</taxon>
        <taxon>Methanobacteriota</taxon>
        <taxon>Stenosarchaea group</taxon>
        <taxon>Halobacteria</taxon>
        <taxon>Halobacteriales</taxon>
        <taxon>Natrialbaceae</taxon>
        <taxon>Natrarchaeobaculum</taxon>
    </lineage>
</organism>
<dbReference type="PANTHER" id="PTHR42770:SF7">
    <property type="entry name" value="MEMBRANE PROTEIN"/>
    <property type="match status" value="1"/>
</dbReference>
<reference evidence="9" key="1">
    <citation type="submission" date="2017-02" db="EMBL/GenBank/DDBJ databases">
        <title>Natronthermophilus aegyptiacus gen. nov.,sp. nov., an aerobic, extremely halophilic alkalithermophilic archaeon isolated from the athalassohaline Wadi An Natrun, Egypt.</title>
        <authorList>
            <person name="Zhao B."/>
        </authorList>
    </citation>
    <scope>NUCLEOTIDE SEQUENCE [LARGE SCALE GENOMIC DNA]</scope>
    <source>
        <strain evidence="9">JW/NM-HA 15</strain>
    </source>
</reference>
<dbReference type="RefSeq" id="WP_086887123.1">
    <property type="nucleotide sequence ID" value="NZ_CP019893.1"/>
</dbReference>
<accession>A0A2Z2HP21</accession>
<dbReference type="SMR" id="A0A2Z2HP21"/>
<feature type="transmembrane region" description="Helical" evidence="6">
    <location>
        <begin position="365"/>
        <end position="387"/>
    </location>
</feature>